<protein>
    <submittedName>
        <fullName evidence="3">Uncharacterized protein</fullName>
    </submittedName>
</protein>
<comment type="similarity">
    <text evidence="1">Belongs to the short-chain dehydrogenases/reductases (SDR) family.</text>
</comment>
<sequence>MAPHRSTNSGLSLIPINQMPHQFLTSNQREDWAGVVDQKQRKRLQNMLNQRACGDWTGLIVWGDPWDPSNWEVTEAFLRNWGWLLEGCSEIIHSTTRRNAGEQQILNIGDLVLPAYYLVPQAHGPACAGGCIIGWTYHILLQIFHHFIMKGKVFIVTGGASGIGLATAKLLLGKGASISVGDINEDALDRALSSHKGTYGERLHYGVLDVTKRNDVKSFITATKRKFKRLDGYANVAGTGGHFLGHETVSDTTDEEYDFIMDLNVRATFIAAGEILRQGVMPEEGGSLICVGSMFGRRGFKNGAVFAASKHAMAGLSKSAALEAGSRGIRINVIEPGAIDTPMHQKNMESDMPDPTPNNPIPRLGTPEDVANVIAFLLSDESKYVTGAQYAVDGGANA</sequence>
<dbReference type="InterPro" id="IPR002347">
    <property type="entry name" value="SDR_fam"/>
</dbReference>
<reference evidence="3 4" key="1">
    <citation type="submission" date="2019-06" db="EMBL/GenBank/DDBJ databases">
        <authorList>
            <person name="Broberg M."/>
        </authorList>
    </citation>
    <scope>NUCLEOTIDE SEQUENCE [LARGE SCALE GENOMIC DNA]</scope>
</reference>
<dbReference type="Proteomes" id="UP000766486">
    <property type="component" value="Unassembled WGS sequence"/>
</dbReference>
<organism evidence="3 4">
    <name type="scientific">Bionectria ochroleuca</name>
    <name type="common">Gliocladium roseum</name>
    <dbReference type="NCBI Taxonomy" id="29856"/>
    <lineage>
        <taxon>Eukaryota</taxon>
        <taxon>Fungi</taxon>
        <taxon>Dikarya</taxon>
        <taxon>Ascomycota</taxon>
        <taxon>Pezizomycotina</taxon>
        <taxon>Sordariomycetes</taxon>
        <taxon>Hypocreomycetidae</taxon>
        <taxon>Hypocreales</taxon>
        <taxon>Bionectriaceae</taxon>
        <taxon>Clonostachys</taxon>
    </lineage>
</organism>
<evidence type="ECO:0000313" key="3">
    <source>
        <dbReference type="EMBL" id="VUC28523.1"/>
    </source>
</evidence>
<dbReference type="PANTHER" id="PTHR24321:SF8">
    <property type="entry name" value="ESTRADIOL 17-BETA-DEHYDROGENASE 8-RELATED"/>
    <property type="match status" value="1"/>
</dbReference>
<dbReference type="PANTHER" id="PTHR24321">
    <property type="entry name" value="DEHYDROGENASES, SHORT CHAIN"/>
    <property type="match status" value="1"/>
</dbReference>
<dbReference type="SUPFAM" id="SSF51735">
    <property type="entry name" value="NAD(P)-binding Rossmann-fold domains"/>
    <property type="match status" value="1"/>
</dbReference>
<accession>A0ABY6UEA1</accession>
<dbReference type="InterPro" id="IPR036291">
    <property type="entry name" value="NAD(P)-bd_dom_sf"/>
</dbReference>
<keyword evidence="2" id="KW-0560">Oxidoreductase</keyword>
<name>A0ABY6UEA1_BIOOC</name>
<evidence type="ECO:0000256" key="2">
    <source>
        <dbReference type="ARBA" id="ARBA00023002"/>
    </source>
</evidence>
<evidence type="ECO:0000256" key="1">
    <source>
        <dbReference type="ARBA" id="ARBA00006484"/>
    </source>
</evidence>
<dbReference type="CDD" id="cd05233">
    <property type="entry name" value="SDR_c"/>
    <property type="match status" value="1"/>
</dbReference>
<dbReference type="EMBL" id="CABFNS010000786">
    <property type="protein sequence ID" value="VUC28523.1"/>
    <property type="molecule type" value="Genomic_DNA"/>
</dbReference>
<evidence type="ECO:0000313" key="4">
    <source>
        <dbReference type="Proteomes" id="UP000766486"/>
    </source>
</evidence>
<proteinExistence type="inferred from homology"/>
<dbReference type="PRINTS" id="PR00081">
    <property type="entry name" value="GDHRDH"/>
</dbReference>
<dbReference type="Gene3D" id="3.40.50.720">
    <property type="entry name" value="NAD(P)-binding Rossmann-like Domain"/>
    <property type="match status" value="1"/>
</dbReference>
<gene>
    <name evidence="3" type="ORF">CLO192961_LOCUS238963</name>
</gene>
<dbReference type="Pfam" id="PF13561">
    <property type="entry name" value="adh_short_C2"/>
    <property type="match status" value="1"/>
</dbReference>
<keyword evidence="4" id="KW-1185">Reference proteome</keyword>
<comment type="caution">
    <text evidence="3">The sequence shown here is derived from an EMBL/GenBank/DDBJ whole genome shotgun (WGS) entry which is preliminary data.</text>
</comment>